<dbReference type="AlphaFoldDB" id="A0A6J4TYS5"/>
<dbReference type="InterPro" id="IPR017926">
    <property type="entry name" value="GATASE"/>
</dbReference>
<dbReference type="Gene3D" id="3.40.50.880">
    <property type="match status" value="1"/>
</dbReference>
<evidence type="ECO:0000256" key="4">
    <source>
        <dbReference type="ARBA" id="ARBA00022755"/>
    </source>
</evidence>
<reference evidence="7" key="1">
    <citation type="submission" date="2020-02" db="EMBL/GenBank/DDBJ databases">
        <authorList>
            <person name="Meier V. D."/>
        </authorList>
    </citation>
    <scope>NUCLEOTIDE SEQUENCE</scope>
    <source>
        <strain evidence="7">AVDCRST_MAG59</strain>
    </source>
</reference>
<protein>
    <recommendedName>
        <fullName evidence="6">Glutamine amidotransferase domain-containing protein</fullName>
    </recommendedName>
</protein>
<dbReference type="PANTHER" id="PTHR11922">
    <property type="entry name" value="GMP SYNTHASE-RELATED"/>
    <property type="match status" value="1"/>
</dbReference>
<proteinExistence type="predicted"/>
<evidence type="ECO:0000259" key="6">
    <source>
        <dbReference type="Pfam" id="PF00117"/>
    </source>
</evidence>
<evidence type="ECO:0000256" key="3">
    <source>
        <dbReference type="ARBA" id="ARBA00022749"/>
    </source>
</evidence>
<evidence type="ECO:0000313" key="7">
    <source>
        <dbReference type="EMBL" id="CAA9535375.1"/>
    </source>
</evidence>
<name>A0A6J4TYS5_9BACT</name>
<keyword evidence="1" id="KW-0436">Ligase</keyword>
<evidence type="ECO:0000256" key="5">
    <source>
        <dbReference type="ARBA" id="ARBA00022840"/>
    </source>
</evidence>
<evidence type="ECO:0000256" key="2">
    <source>
        <dbReference type="ARBA" id="ARBA00022741"/>
    </source>
</evidence>
<dbReference type="PANTHER" id="PTHR11922:SF2">
    <property type="entry name" value="GMP SYNTHASE [GLUTAMINE-HYDROLYZING]"/>
    <property type="match status" value="1"/>
</dbReference>
<dbReference type="Pfam" id="PF00117">
    <property type="entry name" value="GATase"/>
    <property type="match status" value="1"/>
</dbReference>
<dbReference type="GO" id="GO:0005829">
    <property type="term" value="C:cytosol"/>
    <property type="evidence" value="ECO:0007669"/>
    <property type="project" value="TreeGrafter"/>
</dbReference>
<dbReference type="GO" id="GO:0003921">
    <property type="term" value="F:GMP synthase activity"/>
    <property type="evidence" value="ECO:0007669"/>
    <property type="project" value="TreeGrafter"/>
</dbReference>
<dbReference type="SUPFAM" id="SSF52317">
    <property type="entry name" value="Class I glutamine amidotransferase-like"/>
    <property type="match status" value="1"/>
</dbReference>
<dbReference type="GO" id="GO:0005524">
    <property type="term" value="F:ATP binding"/>
    <property type="evidence" value="ECO:0007669"/>
    <property type="project" value="UniProtKB-KW"/>
</dbReference>
<evidence type="ECO:0000256" key="1">
    <source>
        <dbReference type="ARBA" id="ARBA00022598"/>
    </source>
</evidence>
<feature type="domain" description="Glutamine amidotransferase" evidence="6">
    <location>
        <begin position="81"/>
        <end position="221"/>
    </location>
</feature>
<keyword evidence="3" id="KW-0332">GMP biosynthesis</keyword>
<keyword evidence="2" id="KW-0547">Nucleotide-binding</keyword>
<gene>
    <name evidence="7" type="ORF">AVDCRST_MAG59-183</name>
</gene>
<dbReference type="EMBL" id="CADCWF010000010">
    <property type="protein sequence ID" value="CAA9535375.1"/>
    <property type="molecule type" value="Genomic_DNA"/>
</dbReference>
<sequence length="230" mass="25245">MILFIDTEHPDVLHHVELGPAHRIKVQVACDSFAAYAGQSCRPLPFGEATLGTIERLAPTAIVVGGNTTDWALFDLSSLQNLFETIRLAPVPILGICAGHQLIGYAHGAAWGGLGILRSGEIDPDPRFAPGLRKERGYLPVDLDPRCPLFRGLDDGATFFQSHYWQLSAAPKGFVVRASSPWTPIQAIERSDRFVFGVQFHPERCDDIHPHGAAVLRNFFALAARARRTD</sequence>
<accession>A0A6J4TYS5</accession>
<dbReference type="PROSITE" id="PS51273">
    <property type="entry name" value="GATASE_TYPE_1"/>
    <property type="match status" value="1"/>
</dbReference>
<keyword evidence="4" id="KW-0658">Purine biosynthesis</keyword>
<keyword evidence="5" id="KW-0067">ATP-binding</keyword>
<organism evidence="7">
    <name type="scientific">uncultured Thermomicrobiales bacterium</name>
    <dbReference type="NCBI Taxonomy" id="1645740"/>
    <lineage>
        <taxon>Bacteria</taxon>
        <taxon>Pseudomonadati</taxon>
        <taxon>Thermomicrobiota</taxon>
        <taxon>Thermomicrobia</taxon>
        <taxon>Thermomicrobiales</taxon>
        <taxon>environmental samples</taxon>
    </lineage>
</organism>
<dbReference type="InterPro" id="IPR029062">
    <property type="entry name" value="Class_I_gatase-like"/>
</dbReference>